<reference evidence="1" key="1">
    <citation type="journal article" date="2023" name="Mol. Phylogenet. Evol.">
        <title>Genome-scale phylogeny and comparative genomics of the fungal order Sordariales.</title>
        <authorList>
            <person name="Hensen N."/>
            <person name="Bonometti L."/>
            <person name="Westerberg I."/>
            <person name="Brannstrom I.O."/>
            <person name="Guillou S."/>
            <person name="Cros-Aarteil S."/>
            <person name="Calhoun S."/>
            <person name="Haridas S."/>
            <person name="Kuo A."/>
            <person name="Mondo S."/>
            <person name="Pangilinan J."/>
            <person name="Riley R."/>
            <person name="LaButti K."/>
            <person name="Andreopoulos B."/>
            <person name="Lipzen A."/>
            <person name="Chen C."/>
            <person name="Yan M."/>
            <person name="Daum C."/>
            <person name="Ng V."/>
            <person name="Clum A."/>
            <person name="Steindorff A."/>
            <person name="Ohm R.A."/>
            <person name="Martin F."/>
            <person name="Silar P."/>
            <person name="Natvig D.O."/>
            <person name="Lalanne C."/>
            <person name="Gautier V."/>
            <person name="Ament-Velasquez S.L."/>
            <person name="Kruys A."/>
            <person name="Hutchinson M.I."/>
            <person name="Powell A.J."/>
            <person name="Barry K."/>
            <person name="Miller A.N."/>
            <person name="Grigoriev I.V."/>
            <person name="Debuchy R."/>
            <person name="Gladieux P."/>
            <person name="Hiltunen Thoren M."/>
            <person name="Johannesson H."/>
        </authorList>
    </citation>
    <scope>NUCLEOTIDE SEQUENCE</scope>
    <source>
        <strain evidence="1">CBS 731.68</strain>
    </source>
</reference>
<organism evidence="1 2">
    <name type="scientific">Parathielavia appendiculata</name>
    <dbReference type="NCBI Taxonomy" id="2587402"/>
    <lineage>
        <taxon>Eukaryota</taxon>
        <taxon>Fungi</taxon>
        <taxon>Dikarya</taxon>
        <taxon>Ascomycota</taxon>
        <taxon>Pezizomycotina</taxon>
        <taxon>Sordariomycetes</taxon>
        <taxon>Sordariomycetidae</taxon>
        <taxon>Sordariales</taxon>
        <taxon>Chaetomiaceae</taxon>
        <taxon>Parathielavia</taxon>
    </lineage>
</organism>
<accession>A0AAN6Z3Y3</accession>
<evidence type="ECO:0000313" key="1">
    <source>
        <dbReference type="EMBL" id="KAK4124715.1"/>
    </source>
</evidence>
<evidence type="ECO:0000313" key="2">
    <source>
        <dbReference type="Proteomes" id="UP001302602"/>
    </source>
</evidence>
<dbReference type="Proteomes" id="UP001302602">
    <property type="component" value="Unassembled WGS sequence"/>
</dbReference>
<keyword evidence="2" id="KW-1185">Reference proteome</keyword>
<gene>
    <name evidence="1" type="ORF">N657DRAFT_670631</name>
</gene>
<proteinExistence type="predicted"/>
<sequence>MAPNKYTITIRNENGSDQNYSLFNQKPIINGKVQEQIFSNVFCNFSTAVGQTAEVTISTQYKAVVGTHKGDDKSVQVKVGMTRDVTLGVMNNDGTVTNGTTLEFALASNGAPTFSAEPLPSSGFVNAFAIKAPADKGWDKSDAKAGNWVIGLGLSSSEGNGPSATFTPEPGVTYQIQPSNTFYLVAQNFEKGVLMDVAKIGDVLPIEFTKLPGPNVTIVHGRQGGLNIQKKPDF</sequence>
<dbReference type="AlphaFoldDB" id="A0AAN6Z3Y3"/>
<dbReference type="RefSeq" id="XP_062648486.1">
    <property type="nucleotide sequence ID" value="XM_062795552.1"/>
</dbReference>
<comment type="caution">
    <text evidence="1">The sequence shown here is derived from an EMBL/GenBank/DDBJ whole genome shotgun (WGS) entry which is preliminary data.</text>
</comment>
<protein>
    <submittedName>
        <fullName evidence="1">Uncharacterized protein</fullName>
    </submittedName>
</protein>
<dbReference type="GeneID" id="87832320"/>
<dbReference type="EMBL" id="MU853226">
    <property type="protein sequence ID" value="KAK4124715.1"/>
    <property type="molecule type" value="Genomic_DNA"/>
</dbReference>
<name>A0AAN6Z3Y3_9PEZI</name>
<reference evidence="1" key="2">
    <citation type="submission" date="2023-05" db="EMBL/GenBank/DDBJ databases">
        <authorList>
            <consortium name="Lawrence Berkeley National Laboratory"/>
            <person name="Steindorff A."/>
            <person name="Hensen N."/>
            <person name="Bonometti L."/>
            <person name="Westerberg I."/>
            <person name="Brannstrom I.O."/>
            <person name="Guillou S."/>
            <person name="Cros-Aarteil S."/>
            <person name="Calhoun S."/>
            <person name="Haridas S."/>
            <person name="Kuo A."/>
            <person name="Mondo S."/>
            <person name="Pangilinan J."/>
            <person name="Riley R."/>
            <person name="Labutti K."/>
            <person name="Andreopoulos B."/>
            <person name="Lipzen A."/>
            <person name="Chen C."/>
            <person name="Yanf M."/>
            <person name="Daum C."/>
            <person name="Ng V."/>
            <person name="Clum A."/>
            <person name="Ohm R."/>
            <person name="Martin F."/>
            <person name="Silar P."/>
            <person name="Natvig D."/>
            <person name="Lalanne C."/>
            <person name="Gautier V."/>
            <person name="Ament-Velasquez S.L."/>
            <person name="Kruys A."/>
            <person name="Hutchinson M.I."/>
            <person name="Powell A.J."/>
            <person name="Barry K."/>
            <person name="Miller A.N."/>
            <person name="Grigoriev I.V."/>
            <person name="Debuchy R."/>
            <person name="Gladieux P."/>
            <person name="Thoren M.H."/>
            <person name="Johannesson H."/>
        </authorList>
    </citation>
    <scope>NUCLEOTIDE SEQUENCE</scope>
    <source>
        <strain evidence="1">CBS 731.68</strain>
    </source>
</reference>